<dbReference type="STRING" id="62062.ENSHHUP00000012144"/>
<dbReference type="AlphaFoldDB" id="A0A4W5KKM8"/>
<dbReference type="GO" id="GO:0008285">
    <property type="term" value="P:negative regulation of cell population proliferation"/>
    <property type="evidence" value="ECO:0007669"/>
    <property type="project" value="InterPro"/>
</dbReference>
<proteinExistence type="predicted"/>
<reference evidence="1" key="3">
    <citation type="submission" date="2025-09" db="UniProtKB">
        <authorList>
            <consortium name="Ensembl"/>
        </authorList>
    </citation>
    <scope>IDENTIFICATION</scope>
</reference>
<organism evidence="1 2">
    <name type="scientific">Hucho hucho</name>
    <name type="common">huchen</name>
    <dbReference type="NCBI Taxonomy" id="62062"/>
    <lineage>
        <taxon>Eukaryota</taxon>
        <taxon>Metazoa</taxon>
        <taxon>Chordata</taxon>
        <taxon>Craniata</taxon>
        <taxon>Vertebrata</taxon>
        <taxon>Euteleostomi</taxon>
        <taxon>Actinopterygii</taxon>
        <taxon>Neopterygii</taxon>
        <taxon>Teleostei</taxon>
        <taxon>Protacanthopterygii</taxon>
        <taxon>Salmoniformes</taxon>
        <taxon>Salmonidae</taxon>
        <taxon>Salmoninae</taxon>
        <taxon>Hucho</taxon>
    </lineage>
</organism>
<dbReference type="GO" id="GO:0005929">
    <property type="term" value="C:cilium"/>
    <property type="evidence" value="ECO:0007669"/>
    <property type="project" value="TreeGrafter"/>
</dbReference>
<accession>A0A4W5KKM8</accession>
<evidence type="ECO:0000313" key="2">
    <source>
        <dbReference type="Proteomes" id="UP000314982"/>
    </source>
</evidence>
<dbReference type="Ensembl" id="ENSHHUT00000012525.1">
    <property type="protein sequence ID" value="ENSHHUP00000012144.1"/>
    <property type="gene ID" value="ENSHHUG00000007427.1"/>
</dbReference>
<dbReference type="Proteomes" id="UP000314982">
    <property type="component" value="Unassembled WGS sequence"/>
</dbReference>
<sequence length="185" mass="20007">MYIWGFYSGTSNFLSSCGWQVKVAFHSSLSLLAYLRQSAEEVPPNVSLVTNESGERKLRFRQTLSVHYNNNSLQTVPLCAHLSLPTVSLSCDSLDFGTCYVGQTLVKEVHLSNRGGSSSYWRVLIGNHGSIVTRALIGNHGTVDTRALIVNHGPAVTRALIGNHGTVDTRALIGNHAPLATGELS</sequence>
<dbReference type="InterPro" id="IPR033304">
    <property type="entry name" value="DLEC1"/>
</dbReference>
<dbReference type="InterPro" id="IPR013783">
    <property type="entry name" value="Ig-like_fold"/>
</dbReference>
<dbReference type="PANTHER" id="PTHR46348">
    <property type="entry name" value="DELETED IN LUNG AND ESOPHAGEAL CANCER PROTEIN 1"/>
    <property type="match status" value="1"/>
</dbReference>
<reference evidence="1" key="2">
    <citation type="submission" date="2025-08" db="UniProtKB">
        <authorList>
            <consortium name="Ensembl"/>
        </authorList>
    </citation>
    <scope>IDENTIFICATION</scope>
</reference>
<protein>
    <submittedName>
        <fullName evidence="1">Uncharacterized protein</fullName>
    </submittedName>
</protein>
<keyword evidence="2" id="KW-1185">Reference proteome</keyword>
<evidence type="ECO:0000313" key="1">
    <source>
        <dbReference type="Ensembl" id="ENSHHUP00000012144.1"/>
    </source>
</evidence>
<reference evidence="2" key="1">
    <citation type="submission" date="2018-06" db="EMBL/GenBank/DDBJ databases">
        <title>Genome assembly of Danube salmon.</title>
        <authorList>
            <person name="Macqueen D.J."/>
            <person name="Gundappa M.K."/>
        </authorList>
    </citation>
    <scope>NUCLEOTIDE SEQUENCE [LARGE SCALE GENOMIC DNA]</scope>
</reference>
<dbReference type="PANTHER" id="PTHR46348:SF1">
    <property type="entry name" value="DELETED IN LUNG AND ESOPHAGEAL CANCER PROTEIN 1"/>
    <property type="match status" value="1"/>
</dbReference>
<name>A0A4W5KKM8_9TELE</name>
<dbReference type="GO" id="GO:0015631">
    <property type="term" value="F:tubulin binding"/>
    <property type="evidence" value="ECO:0007669"/>
    <property type="project" value="TreeGrafter"/>
</dbReference>
<dbReference type="GeneTree" id="ENSGT00940000165361"/>
<dbReference type="Gene3D" id="2.60.40.10">
    <property type="entry name" value="Immunoglobulins"/>
    <property type="match status" value="1"/>
</dbReference>
<dbReference type="GO" id="GO:0005737">
    <property type="term" value="C:cytoplasm"/>
    <property type="evidence" value="ECO:0007669"/>
    <property type="project" value="TreeGrafter"/>
</dbReference>